<dbReference type="EMBL" id="CAJJDN010000268">
    <property type="protein sequence ID" value="CAD8130189.1"/>
    <property type="molecule type" value="Genomic_DNA"/>
</dbReference>
<protein>
    <recommendedName>
        <fullName evidence="1">PPIase cyclophilin-type domain-containing protein</fullName>
    </recommendedName>
</protein>
<dbReference type="GO" id="GO:0000209">
    <property type="term" value="P:protein polyubiquitination"/>
    <property type="evidence" value="ECO:0007669"/>
    <property type="project" value="TreeGrafter"/>
</dbReference>
<dbReference type="PANTHER" id="PTHR45625:SF1">
    <property type="entry name" value="RING-TYPE E3 UBIQUITIN-PROTEIN LIGASE PPIL2"/>
    <property type="match status" value="1"/>
</dbReference>
<dbReference type="GO" id="GO:0061630">
    <property type="term" value="F:ubiquitin protein ligase activity"/>
    <property type="evidence" value="ECO:0007669"/>
    <property type="project" value="TreeGrafter"/>
</dbReference>
<dbReference type="InterPro" id="IPR002130">
    <property type="entry name" value="Cyclophilin-type_PPIase_dom"/>
</dbReference>
<reference evidence="2" key="1">
    <citation type="submission" date="2021-01" db="EMBL/GenBank/DDBJ databases">
        <authorList>
            <consortium name="Genoscope - CEA"/>
            <person name="William W."/>
        </authorList>
    </citation>
    <scope>NUCLEOTIDE SEQUENCE</scope>
</reference>
<organism evidence="2 3">
    <name type="scientific">Paramecium sonneborni</name>
    <dbReference type="NCBI Taxonomy" id="65129"/>
    <lineage>
        <taxon>Eukaryota</taxon>
        <taxon>Sar</taxon>
        <taxon>Alveolata</taxon>
        <taxon>Ciliophora</taxon>
        <taxon>Intramacronucleata</taxon>
        <taxon>Oligohymenophorea</taxon>
        <taxon>Peniculida</taxon>
        <taxon>Parameciidae</taxon>
        <taxon>Paramecium</taxon>
    </lineage>
</organism>
<gene>
    <name evidence="2" type="ORF">PSON_ATCC_30995.1.T2680015</name>
</gene>
<keyword evidence="3" id="KW-1185">Reference proteome</keyword>
<evidence type="ECO:0000313" key="2">
    <source>
        <dbReference type="EMBL" id="CAD8130189.1"/>
    </source>
</evidence>
<dbReference type="GO" id="GO:0071013">
    <property type="term" value="C:catalytic step 2 spliceosome"/>
    <property type="evidence" value="ECO:0007669"/>
    <property type="project" value="TreeGrafter"/>
</dbReference>
<accession>A0A8S1RT88</accession>
<dbReference type="AlphaFoldDB" id="A0A8S1RT88"/>
<dbReference type="Pfam" id="PF00160">
    <property type="entry name" value="Pro_isomerase"/>
    <property type="match status" value="1"/>
</dbReference>
<evidence type="ECO:0000259" key="1">
    <source>
        <dbReference type="PROSITE" id="PS50072"/>
    </source>
</evidence>
<comment type="caution">
    <text evidence="2">The sequence shown here is derived from an EMBL/GenBank/DDBJ whole genome shotgun (WGS) entry which is preliminary data.</text>
</comment>
<dbReference type="InterPro" id="IPR044666">
    <property type="entry name" value="Cyclophilin_A-like"/>
</dbReference>
<evidence type="ECO:0000313" key="3">
    <source>
        <dbReference type="Proteomes" id="UP000692954"/>
    </source>
</evidence>
<feature type="domain" description="PPIase cyclophilin-type" evidence="1">
    <location>
        <begin position="191"/>
        <end position="313"/>
    </location>
</feature>
<dbReference type="GO" id="GO:0003755">
    <property type="term" value="F:peptidyl-prolyl cis-trans isomerase activity"/>
    <property type="evidence" value="ECO:0007669"/>
    <property type="project" value="InterPro"/>
</dbReference>
<dbReference type="PROSITE" id="PS50072">
    <property type="entry name" value="CSA_PPIASE_2"/>
    <property type="match status" value="1"/>
</dbReference>
<name>A0A8S1RT88_9CILI</name>
<proteinExistence type="predicted"/>
<dbReference type="PANTHER" id="PTHR45625">
    <property type="entry name" value="PEPTIDYL-PROLYL CIS-TRANS ISOMERASE-RELATED"/>
    <property type="match status" value="1"/>
</dbReference>
<dbReference type="Proteomes" id="UP000692954">
    <property type="component" value="Unassembled WGS sequence"/>
</dbReference>
<dbReference type="OrthoDB" id="271386at2759"/>
<sequence>MIQQVLRCLQIIQSWQEQREVEMYTSDTIKELNRNPKFWKDIINGEAFTYKDIIVLQDPKNIESRTIKNFDILKNNHKLDQQTEDDWKKNNGIGIRIKYTQTKRGKEREKQSFEKLSNQKKEFLELSSGDFLSEKYATEHHYVSFTSTQMTLKTKPLGQIQYRNMNEDEIRKLLYDRIRKSGQKVYVQLINNYELCEKGYYNQTKFNNLIENELLEGGDPNATGYGGESIYGKPFRIEINNILSHSKTGIVSMGNLGANHQTSHFFITLAECKKYDGKYAVFGEVVGGYQILYQINKLPTNMWQRSEVIIKLQ</sequence>